<dbReference type="GO" id="GO:0004519">
    <property type="term" value="F:endonuclease activity"/>
    <property type="evidence" value="ECO:0007669"/>
    <property type="project" value="UniProtKB-KW"/>
</dbReference>
<dbReference type="PANTHER" id="PTHR34107:SF1">
    <property type="entry name" value="SLL0198 PROTEIN"/>
    <property type="match status" value="1"/>
</dbReference>
<sequence>MATQLRWMTADELLAMPNDGTRRELVDGELREMSPAGERHGDAAQNINRSLDAYVHARRLGRVRFEVGYVLESDPDTVRSPDVSFVQASRLSAGGPVPGYYRGAPDLAVEVVSPYDRYSDIWAKVRQYLAAGTPMVIVADPDTRMVFVCRPDHDPVNLTENDVLEGGDVVPGWTLPVRDIFA</sequence>
<name>A0A841GXA0_9BACT</name>
<keyword evidence="2" id="KW-0255">Endonuclease</keyword>
<dbReference type="RefSeq" id="WP_170036232.1">
    <property type="nucleotide sequence ID" value="NZ_JABDTL010000002.1"/>
</dbReference>
<dbReference type="Gene3D" id="3.90.1570.10">
    <property type="entry name" value="tt1808, chain A"/>
    <property type="match status" value="1"/>
</dbReference>
<keyword evidence="2" id="KW-0540">Nuclease</keyword>
<dbReference type="PANTHER" id="PTHR34107">
    <property type="entry name" value="SLL0198 PROTEIN-RELATED"/>
    <property type="match status" value="1"/>
</dbReference>
<comment type="caution">
    <text evidence="2">The sequence shown here is derived from an EMBL/GenBank/DDBJ whole genome shotgun (WGS) entry which is preliminary data.</text>
</comment>
<proteinExistence type="predicted"/>
<dbReference type="InterPro" id="IPR008538">
    <property type="entry name" value="Uma2"/>
</dbReference>
<accession>A0A841GXA0</accession>
<feature type="domain" description="Putative restriction endonuclease" evidence="1">
    <location>
        <begin position="11"/>
        <end position="177"/>
    </location>
</feature>
<reference evidence="2 3" key="1">
    <citation type="submission" date="2020-08" db="EMBL/GenBank/DDBJ databases">
        <title>Genomic Encyclopedia of Type Strains, Phase IV (KMG-IV): sequencing the most valuable type-strain genomes for metagenomic binning, comparative biology and taxonomic classification.</title>
        <authorList>
            <person name="Goeker M."/>
        </authorList>
    </citation>
    <scope>NUCLEOTIDE SEQUENCE [LARGE SCALE GENOMIC DNA]</scope>
    <source>
        <strain evidence="2 3">DSM 29007</strain>
    </source>
</reference>
<evidence type="ECO:0000313" key="3">
    <source>
        <dbReference type="Proteomes" id="UP000582837"/>
    </source>
</evidence>
<dbReference type="EMBL" id="JACHIA010000003">
    <property type="protein sequence ID" value="MBB6069686.1"/>
    <property type="molecule type" value="Genomic_DNA"/>
</dbReference>
<dbReference type="CDD" id="cd06260">
    <property type="entry name" value="DUF820-like"/>
    <property type="match status" value="1"/>
</dbReference>
<dbReference type="InterPro" id="IPR011335">
    <property type="entry name" value="Restrct_endonuc-II-like"/>
</dbReference>
<organism evidence="2 3">
    <name type="scientific">Longimicrobium terrae</name>
    <dbReference type="NCBI Taxonomy" id="1639882"/>
    <lineage>
        <taxon>Bacteria</taxon>
        <taxon>Pseudomonadati</taxon>
        <taxon>Gemmatimonadota</taxon>
        <taxon>Longimicrobiia</taxon>
        <taxon>Longimicrobiales</taxon>
        <taxon>Longimicrobiaceae</taxon>
        <taxon>Longimicrobium</taxon>
    </lineage>
</organism>
<keyword evidence="3" id="KW-1185">Reference proteome</keyword>
<keyword evidence="2" id="KW-0378">Hydrolase</keyword>
<dbReference type="Proteomes" id="UP000582837">
    <property type="component" value="Unassembled WGS sequence"/>
</dbReference>
<protein>
    <submittedName>
        <fullName evidence="2">Uma2 family endonuclease</fullName>
    </submittedName>
</protein>
<dbReference type="Pfam" id="PF05685">
    <property type="entry name" value="Uma2"/>
    <property type="match status" value="1"/>
</dbReference>
<dbReference type="SUPFAM" id="SSF52980">
    <property type="entry name" value="Restriction endonuclease-like"/>
    <property type="match status" value="1"/>
</dbReference>
<evidence type="ECO:0000313" key="2">
    <source>
        <dbReference type="EMBL" id="MBB6069686.1"/>
    </source>
</evidence>
<dbReference type="InterPro" id="IPR012296">
    <property type="entry name" value="Nuclease_put_TT1808"/>
</dbReference>
<evidence type="ECO:0000259" key="1">
    <source>
        <dbReference type="Pfam" id="PF05685"/>
    </source>
</evidence>
<gene>
    <name evidence="2" type="ORF">HNQ61_001303</name>
</gene>
<dbReference type="AlphaFoldDB" id="A0A841GXA0"/>